<dbReference type="HOGENOM" id="CLU_420766_0_0_6"/>
<evidence type="ECO:0000259" key="3">
    <source>
        <dbReference type="PROSITE" id="PS50109"/>
    </source>
</evidence>
<dbReference type="SUPFAM" id="SSF55874">
    <property type="entry name" value="ATPase domain of HSP90 chaperone/DNA topoisomerase II/histidine kinase"/>
    <property type="match status" value="1"/>
</dbReference>
<reference evidence="4 5" key="1">
    <citation type="journal article" date="2013" name="Nat. Commun.">
        <title>Genome sequence and functional genomic analysis of the oil-degrading bacterium Oleispira antarctica.</title>
        <authorList>
            <person name="Kube M."/>
            <person name="Chernikova T.N."/>
            <person name="Al-Ramahi Y."/>
            <person name="Beloqui A."/>
            <person name="Lopez-Cortez N."/>
            <person name="Guazzaroni M.E."/>
            <person name="Heipieper H.J."/>
            <person name="Klages S."/>
            <person name="Kotsyurbenko O.R."/>
            <person name="Langer I."/>
            <person name="Nechitaylo T.Y."/>
            <person name="Lunsdorf H."/>
            <person name="Fernandez M."/>
            <person name="Juarez S."/>
            <person name="Ciordia S."/>
            <person name="Singer A."/>
            <person name="Kagan O."/>
            <person name="Egorova O."/>
            <person name="Petit P.A."/>
            <person name="Stogios P."/>
            <person name="Kim Y."/>
            <person name="Tchigvintsev A."/>
            <person name="Flick R."/>
            <person name="Denaro R."/>
            <person name="Genovese M."/>
            <person name="Albar J.P."/>
            <person name="Reva O.N."/>
            <person name="Martinez-Gomariz M."/>
            <person name="Tran H."/>
            <person name="Ferrer M."/>
            <person name="Savchenko A."/>
            <person name="Yakunin A.F."/>
            <person name="Yakimov M.M."/>
            <person name="Golyshina O.V."/>
            <person name="Reinhardt R."/>
            <person name="Golyshin P.N."/>
        </authorList>
    </citation>
    <scope>NUCLEOTIDE SEQUENCE [LARGE SCALE GENOMIC DNA]</scope>
</reference>
<keyword evidence="1" id="KW-0472">Membrane</keyword>
<keyword evidence="1" id="KW-1133">Transmembrane helix</keyword>
<dbReference type="SUPFAM" id="SSF47384">
    <property type="entry name" value="Homodimeric domain of signal transducing histidine kinase"/>
    <property type="match status" value="1"/>
</dbReference>
<dbReference type="EMBL" id="FO203512">
    <property type="protein sequence ID" value="CCK75482.1"/>
    <property type="molecule type" value="Genomic_DNA"/>
</dbReference>
<dbReference type="InterPro" id="IPR005467">
    <property type="entry name" value="His_kinase_dom"/>
</dbReference>
<feature type="transmembrane region" description="Helical" evidence="1">
    <location>
        <begin position="212"/>
        <end position="229"/>
    </location>
</feature>
<accession>R4YLH1</accession>
<dbReference type="KEGG" id="oai:OLEAN_C13060"/>
<dbReference type="InterPro" id="IPR011623">
    <property type="entry name" value="7TMR_DISM_rcpt_extracell_dom1"/>
</dbReference>
<feature type="domain" description="Histidine kinase" evidence="3">
    <location>
        <begin position="419"/>
        <end position="646"/>
    </location>
</feature>
<feature type="transmembrane region" description="Helical" evidence="1">
    <location>
        <begin position="249"/>
        <end position="269"/>
    </location>
</feature>
<feature type="transmembrane region" description="Helical" evidence="1">
    <location>
        <begin position="281"/>
        <end position="299"/>
    </location>
</feature>
<dbReference type="Pfam" id="PF02518">
    <property type="entry name" value="HATPase_c"/>
    <property type="match status" value="1"/>
</dbReference>
<dbReference type="GO" id="GO:0000155">
    <property type="term" value="F:phosphorelay sensor kinase activity"/>
    <property type="evidence" value="ECO:0007669"/>
    <property type="project" value="InterPro"/>
</dbReference>
<dbReference type="Pfam" id="PF07695">
    <property type="entry name" value="7TMR-DISM_7TM"/>
    <property type="match status" value="1"/>
</dbReference>
<evidence type="ECO:0000256" key="1">
    <source>
        <dbReference type="SAM" id="Phobius"/>
    </source>
</evidence>
<proteinExistence type="predicted"/>
<keyword evidence="1" id="KW-0812">Transmembrane</keyword>
<dbReference type="Pfam" id="PF07696">
    <property type="entry name" value="7TMR-DISMED2"/>
    <property type="match status" value="1"/>
</dbReference>
<dbReference type="Gene3D" id="1.10.287.130">
    <property type="match status" value="1"/>
</dbReference>
<name>R4YLH1_OLEAN</name>
<dbReference type="PANTHER" id="PTHR43065:SF42">
    <property type="entry name" value="TWO-COMPONENT SENSOR PPRA"/>
    <property type="match status" value="1"/>
</dbReference>
<dbReference type="STRING" id="698738.OLEAN_C13060"/>
<feature type="transmembrane region" description="Helical" evidence="1">
    <location>
        <begin position="367"/>
        <end position="385"/>
    </location>
</feature>
<feature type="chain" id="PRO_5004374291" evidence="2">
    <location>
        <begin position="23"/>
        <end position="648"/>
    </location>
</feature>
<evidence type="ECO:0000313" key="4">
    <source>
        <dbReference type="EMBL" id="CCK75482.1"/>
    </source>
</evidence>
<gene>
    <name evidence="4" type="ORF">OLEAN_C13060</name>
</gene>
<dbReference type="Proteomes" id="UP000032749">
    <property type="component" value="Chromosome"/>
</dbReference>
<protein>
    <submittedName>
        <fullName evidence="4">Periplasmic sensor hybrid</fullName>
    </submittedName>
</protein>
<sequence length="648" mass="74315">MLGRLFNTLALLLLFAVPDLHASSFTLNEPGNHELGQTIEYWQESLDRMPLEQVSKQTTWQAAATDKINLGFSTSPYWFKTAINNQQTHLDWFLRITYPPLDYINVYVCNSEIITNREQQCAISHWGDRLPFHKRVRFNPNYVIPVSFEPGMNYVYLEVITEGSYQLPISLTDKQTLDDYLSINDFFRGGYLTLMLAMMLYNFFVYSMTRSITYLFYSGFIFTFAIFHMTYEGSGFQFLWPRFPDFNQFAMPIAFVFNQVFTILFVVNFLNLKSIKRISNYFNALLGLSVLTLILIPIIPYKAFIPIQNLLSITITSSAFYFSLKYWRKKQSSARLFTIAWAVFITGTITANLRTLGVLPTNFFTQYGYQIGSFIEIILLSLALGKRIQRLQLDRIHAKQALVHEKQEKMIALQQLITGVCHEMNTPIGNISLSNSYLSDITDQFKNCAPSTLNASDFHERMEDQAIAISTIKSSISALSSLTNIFRSMKIDAEEHPKSRFDLNPLILDKVNLFKHQIRFILDFPNQITINSYPSAFNLIFDQLIINSLDHYPKTNLSPLIISIKIQATNNKLHIIFSDNGKNLPEKELDQLFLPFFTKARGINKKLGLGMYQVKNIVTDLLNGTIESSTAETGGLQLSLSIPYDVQS</sequence>
<keyword evidence="2" id="KW-0732">Signal</keyword>
<keyword evidence="5" id="KW-1185">Reference proteome</keyword>
<feature type="transmembrane region" description="Helical" evidence="1">
    <location>
        <begin position="305"/>
        <end position="324"/>
    </location>
</feature>
<dbReference type="PROSITE" id="PS50109">
    <property type="entry name" value="HIS_KIN"/>
    <property type="match status" value="1"/>
</dbReference>
<evidence type="ECO:0000313" key="5">
    <source>
        <dbReference type="Proteomes" id="UP000032749"/>
    </source>
</evidence>
<dbReference type="Gene3D" id="3.30.565.10">
    <property type="entry name" value="Histidine kinase-like ATPase, C-terminal domain"/>
    <property type="match status" value="1"/>
</dbReference>
<dbReference type="InterPro" id="IPR003594">
    <property type="entry name" value="HATPase_dom"/>
</dbReference>
<dbReference type="InterPro" id="IPR011622">
    <property type="entry name" value="7TMR_DISM_rcpt_extracell_dom2"/>
</dbReference>
<dbReference type="SMART" id="SM00387">
    <property type="entry name" value="HATPase_c"/>
    <property type="match status" value="1"/>
</dbReference>
<organism evidence="4 5">
    <name type="scientific">Oleispira antarctica RB-8</name>
    <dbReference type="NCBI Taxonomy" id="698738"/>
    <lineage>
        <taxon>Bacteria</taxon>
        <taxon>Pseudomonadati</taxon>
        <taxon>Pseudomonadota</taxon>
        <taxon>Gammaproteobacteria</taxon>
        <taxon>Oceanospirillales</taxon>
        <taxon>Oceanospirillaceae</taxon>
        <taxon>Oleispira</taxon>
    </lineage>
</organism>
<evidence type="ECO:0000256" key="2">
    <source>
        <dbReference type="SAM" id="SignalP"/>
    </source>
</evidence>
<dbReference type="Gene3D" id="2.60.40.2380">
    <property type="match status" value="1"/>
</dbReference>
<dbReference type="PANTHER" id="PTHR43065">
    <property type="entry name" value="SENSOR HISTIDINE KINASE"/>
    <property type="match status" value="1"/>
</dbReference>
<dbReference type="InterPro" id="IPR036097">
    <property type="entry name" value="HisK_dim/P_sf"/>
</dbReference>
<feature type="transmembrane region" description="Helical" evidence="1">
    <location>
        <begin position="336"/>
        <end position="355"/>
    </location>
</feature>
<feature type="transmembrane region" description="Helical" evidence="1">
    <location>
        <begin position="186"/>
        <end position="205"/>
    </location>
</feature>
<dbReference type="InterPro" id="IPR036890">
    <property type="entry name" value="HATPase_C_sf"/>
</dbReference>
<feature type="signal peptide" evidence="2">
    <location>
        <begin position="1"/>
        <end position="22"/>
    </location>
</feature>
<dbReference type="AlphaFoldDB" id="R4YLH1"/>